<name>A0A552VCP9_9FIRM</name>
<evidence type="ECO:0000313" key="1">
    <source>
        <dbReference type="EMBL" id="TRW28248.1"/>
    </source>
</evidence>
<organism evidence="1 2">
    <name type="scientific">Criibacterium bergeronii</name>
    <dbReference type="NCBI Taxonomy" id="1871336"/>
    <lineage>
        <taxon>Bacteria</taxon>
        <taxon>Bacillati</taxon>
        <taxon>Bacillota</taxon>
        <taxon>Clostridia</taxon>
        <taxon>Peptostreptococcales</taxon>
        <taxon>Filifactoraceae</taxon>
        <taxon>Criibacterium</taxon>
    </lineage>
</organism>
<comment type="caution">
    <text evidence="1">The sequence shown here is derived from an EMBL/GenBank/DDBJ whole genome shotgun (WGS) entry which is preliminary data.</text>
</comment>
<dbReference type="AlphaFoldDB" id="A0A552VCP9"/>
<dbReference type="Proteomes" id="UP000319424">
    <property type="component" value="Unassembled WGS sequence"/>
</dbReference>
<reference evidence="1 2" key="1">
    <citation type="submission" date="2019-07" db="EMBL/GenBank/DDBJ databases">
        <title>Criibacterium bergeronii gen. nov., sp. nov. isolated from human clinical samples.</title>
        <authorList>
            <person name="Maheux A.F."/>
            <person name="Boudreau D.K."/>
            <person name="Berube E."/>
            <person name="Brodeur S."/>
            <person name="Bernard K.A."/>
            <person name="Abed J.Y."/>
            <person name="Ducrey E."/>
            <person name="Guay E.F."/>
            <person name="Raymond F."/>
            <person name="Corbeil J."/>
            <person name="Domingo M.-C."/>
            <person name="Roy P.H."/>
            <person name="Boissinot M."/>
            <person name="Tocheva E.I."/>
            <person name="Omar R.F."/>
        </authorList>
    </citation>
    <scope>NUCLEOTIDE SEQUENCE [LARGE SCALE GENOMIC DNA]</scope>
    <source>
        <strain evidence="1 2">CCRI-24246</strain>
    </source>
</reference>
<proteinExistence type="predicted"/>
<accession>A0A552VCP9</accession>
<gene>
    <name evidence="1" type="ORF">FL857_01920</name>
</gene>
<protein>
    <submittedName>
        <fullName evidence="1">Uncharacterized protein</fullName>
    </submittedName>
</protein>
<sequence length="136" mass="16694">MEYIRNCSEKYSLHDCKIKEFEIKEDKLIMKFDALFWLHGDETDNRPFEIEFPDVDFDDCSIYIFDRWLYRGKFKGKAMSLKKFIKKYKSYELEILDEGYFVYDKSYFCQYNRKGKAPVNVIIKIWNKGDMIYRFN</sequence>
<dbReference type="OrthoDB" id="362007at2"/>
<evidence type="ECO:0000313" key="2">
    <source>
        <dbReference type="Proteomes" id="UP000319424"/>
    </source>
</evidence>
<dbReference type="EMBL" id="VJXW01000002">
    <property type="protein sequence ID" value="TRW28248.1"/>
    <property type="molecule type" value="Genomic_DNA"/>
</dbReference>
<dbReference type="RefSeq" id="WP_144015529.1">
    <property type="nucleotide sequence ID" value="NZ_VJXW01000002.1"/>
</dbReference>